<gene>
    <name evidence="2" type="ORF">MERR_LOCUS6778</name>
</gene>
<dbReference type="AlphaFoldDB" id="A0A6D2HRY0"/>
<keyword evidence="1" id="KW-0472">Membrane</keyword>
<dbReference type="PANTHER" id="PTHR46741:SF4">
    <property type="entry name" value="FINGER FYVE DOMAIN PROTEIN, PUTATIVE (DUF1666)-RELATED"/>
    <property type="match status" value="1"/>
</dbReference>
<accession>A0A6D2HRY0</accession>
<dbReference type="PANTHER" id="PTHR46741">
    <property type="entry name" value="OS09G0413600 PROTEIN"/>
    <property type="match status" value="1"/>
</dbReference>
<dbReference type="OrthoDB" id="772197at2759"/>
<dbReference type="InterPro" id="IPR012870">
    <property type="entry name" value="DUF1666"/>
</dbReference>
<dbReference type="Pfam" id="PF07891">
    <property type="entry name" value="DUF1666"/>
    <property type="match status" value="1"/>
</dbReference>
<evidence type="ECO:0008006" key="4">
    <source>
        <dbReference type="Google" id="ProtNLM"/>
    </source>
</evidence>
<evidence type="ECO:0000313" key="3">
    <source>
        <dbReference type="Proteomes" id="UP000467841"/>
    </source>
</evidence>
<reference evidence="2" key="1">
    <citation type="submission" date="2020-01" db="EMBL/GenBank/DDBJ databases">
        <authorList>
            <person name="Mishra B."/>
        </authorList>
    </citation>
    <scope>NUCLEOTIDE SEQUENCE [LARGE SCALE GENOMIC DNA]</scope>
</reference>
<sequence>MRNFVTSKTYYHFDFSNKAFGGLKQFMYGNTFTVLDAFWVSLCNLFFFLLPSVSSSISRVNSDKETSLVVSKKQSNQNDSSVFRDQKQIGFHEKQDDEKSSLVSISKRCEFFSDKSIIITGFVKEPTAVSFTVHDYYSSVFQEKKKKMVTFYDESITSSIGLEKPFTVEKEKPQSQSKSEVFFIKEHVKEDMLVYEFMSYGVFKELLLHESFVCSEENLFDEDDGFIELNPKLQISDIAYEEEEEDFMQREEEQMNMGFEEEEDEDEYEHSDVIERLKTELKTARTGGLCTILEESETPLEELKPKPLKIEPKQDQHKDRISEIHKVYKNYAAKMRKLDVIDSQTMHSISLLKLKQPPKPSRNVLKSSHLHQSLWPFKKHKQERNPNERLVKEASRDFETVYVGQLCLSWEMLRWQYNKLLEFDSHTNACHQYNLVAGEFQLFQVLIQRFVENEPFQNSSRVETYLKNRRHFHNFLQIPLVRDDRSWKSNKKCRNEGEYAVKIETLREIIRESIRVFLEFLCADKDEVSSVMKVSHQTQVSPQDPLDLELLTDIRTNLQKKEKKLKEIMRSQSCIVKKLKKNNESKSSVGLKDELLIAQIEMRLVSRVMNMSKLTTEKLVWCGEKLDNISFNGRRIHIEPSFSLLPC</sequence>
<name>A0A6D2HRY0_9BRAS</name>
<feature type="transmembrane region" description="Helical" evidence="1">
    <location>
        <begin position="26"/>
        <end position="50"/>
    </location>
</feature>
<evidence type="ECO:0000313" key="2">
    <source>
        <dbReference type="EMBL" id="CAA7019543.1"/>
    </source>
</evidence>
<dbReference type="Proteomes" id="UP000467841">
    <property type="component" value="Unassembled WGS sequence"/>
</dbReference>
<dbReference type="EMBL" id="CACVBM020000455">
    <property type="protein sequence ID" value="CAA7019543.1"/>
    <property type="molecule type" value="Genomic_DNA"/>
</dbReference>
<keyword evidence="1" id="KW-1133">Transmembrane helix</keyword>
<keyword evidence="3" id="KW-1185">Reference proteome</keyword>
<protein>
    <recommendedName>
        <fullName evidence="4">Ribosomal protein L34Ae</fullName>
    </recommendedName>
</protein>
<proteinExistence type="predicted"/>
<keyword evidence="1" id="KW-0812">Transmembrane</keyword>
<organism evidence="2 3">
    <name type="scientific">Microthlaspi erraticum</name>
    <dbReference type="NCBI Taxonomy" id="1685480"/>
    <lineage>
        <taxon>Eukaryota</taxon>
        <taxon>Viridiplantae</taxon>
        <taxon>Streptophyta</taxon>
        <taxon>Embryophyta</taxon>
        <taxon>Tracheophyta</taxon>
        <taxon>Spermatophyta</taxon>
        <taxon>Magnoliopsida</taxon>
        <taxon>eudicotyledons</taxon>
        <taxon>Gunneridae</taxon>
        <taxon>Pentapetalae</taxon>
        <taxon>rosids</taxon>
        <taxon>malvids</taxon>
        <taxon>Brassicales</taxon>
        <taxon>Brassicaceae</taxon>
        <taxon>Coluteocarpeae</taxon>
        <taxon>Microthlaspi</taxon>
    </lineage>
</organism>
<comment type="caution">
    <text evidence="2">The sequence shown here is derived from an EMBL/GenBank/DDBJ whole genome shotgun (WGS) entry which is preliminary data.</text>
</comment>
<evidence type="ECO:0000256" key="1">
    <source>
        <dbReference type="SAM" id="Phobius"/>
    </source>
</evidence>